<organism evidence="1 2">
    <name type="scientific">Azospirillum oryzae</name>
    <dbReference type="NCBI Taxonomy" id="286727"/>
    <lineage>
        <taxon>Bacteria</taxon>
        <taxon>Pseudomonadati</taxon>
        <taxon>Pseudomonadota</taxon>
        <taxon>Alphaproteobacteria</taxon>
        <taxon>Rhodospirillales</taxon>
        <taxon>Azospirillaceae</taxon>
        <taxon>Azospirillum</taxon>
    </lineage>
</organism>
<proteinExistence type="predicted"/>
<sequence>MTAFGTDTVAATRPHLTLRPRGRSTRFDAFGLDPAAAARHYLTKGRREGRSITFDSLGYLATTRSGCASACNTGPVSGVIGVQ</sequence>
<protein>
    <submittedName>
        <fullName evidence="1">Serralysin</fullName>
    </submittedName>
</protein>
<accession>A0A1X7EYP0</accession>
<dbReference type="EMBL" id="FXAK01000004">
    <property type="protein sequence ID" value="SMF42589.1"/>
    <property type="molecule type" value="Genomic_DNA"/>
</dbReference>
<reference evidence="1 2" key="1">
    <citation type="submission" date="2017-04" db="EMBL/GenBank/DDBJ databases">
        <authorList>
            <person name="Afonso C.L."/>
            <person name="Miller P.J."/>
            <person name="Scott M.A."/>
            <person name="Spackman E."/>
            <person name="Goraichik I."/>
            <person name="Dimitrov K.M."/>
            <person name="Suarez D.L."/>
            <person name="Swayne D.E."/>
        </authorList>
    </citation>
    <scope>NUCLEOTIDE SEQUENCE [LARGE SCALE GENOMIC DNA]</scope>
    <source>
        <strain evidence="1 2">A2P</strain>
    </source>
</reference>
<dbReference type="RefSeq" id="WP_085085039.1">
    <property type="nucleotide sequence ID" value="NZ_FXAK01000004.1"/>
</dbReference>
<evidence type="ECO:0000313" key="2">
    <source>
        <dbReference type="Proteomes" id="UP000192936"/>
    </source>
</evidence>
<dbReference type="STRING" id="286727.SAMN02982917_2137"/>
<gene>
    <name evidence="1" type="ORF">SAMN02982917_2137</name>
</gene>
<evidence type="ECO:0000313" key="1">
    <source>
        <dbReference type="EMBL" id="SMF42589.1"/>
    </source>
</evidence>
<dbReference type="OrthoDB" id="7297357at2"/>
<dbReference type="AlphaFoldDB" id="A0A1X7EYP0"/>
<dbReference type="Proteomes" id="UP000192936">
    <property type="component" value="Unassembled WGS sequence"/>
</dbReference>
<name>A0A1X7EYP0_9PROT</name>